<feature type="non-terminal residue" evidence="1">
    <location>
        <position position="1"/>
    </location>
</feature>
<dbReference type="Proteomes" id="UP000694892">
    <property type="component" value="Chromosome 8S"/>
</dbReference>
<evidence type="ECO:0000313" key="1">
    <source>
        <dbReference type="EMBL" id="OCT66722.1"/>
    </source>
</evidence>
<name>A0A974H6L5_XENLA</name>
<proteinExistence type="predicted"/>
<organism evidence="1 2">
    <name type="scientific">Xenopus laevis</name>
    <name type="common">African clawed frog</name>
    <dbReference type="NCBI Taxonomy" id="8355"/>
    <lineage>
        <taxon>Eukaryota</taxon>
        <taxon>Metazoa</taxon>
        <taxon>Chordata</taxon>
        <taxon>Craniata</taxon>
        <taxon>Vertebrata</taxon>
        <taxon>Euteleostomi</taxon>
        <taxon>Amphibia</taxon>
        <taxon>Batrachia</taxon>
        <taxon>Anura</taxon>
        <taxon>Pipoidea</taxon>
        <taxon>Pipidae</taxon>
        <taxon>Xenopodinae</taxon>
        <taxon>Xenopus</taxon>
        <taxon>Xenopus</taxon>
    </lineage>
</organism>
<dbReference type="AlphaFoldDB" id="A0A974H6L5"/>
<protein>
    <submittedName>
        <fullName evidence="1">Uncharacterized protein</fullName>
    </submittedName>
</protein>
<dbReference type="EMBL" id="CM004481">
    <property type="protein sequence ID" value="OCT66722.1"/>
    <property type="molecule type" value="Genomic_DNA"/>
</dbReference>
<sequence>RIPNFLLLLDQGEHFLQGKLQTAKPGGCLTINQQGPSNISIPPEMQENIPSSLQEFKLHIHRDGLYISSELGCGGA</sequence>
<reference evidence="2" key="1">
    <citation type="journal article" date="2016" name="Nature">
        <title>Genome evolution in the allotetraploid frog Xenopus laevis.</title>
        <authorList>
            <person name="Session A.M."/>
            <person name="Uno Y."/>
            <person name="Kwon T."/>
            <person name="Chapman J.A."/>
            <person name="Toyoda A."/>
            <person name="Takahashi S."/>
            <person name="Fukui A."/>
            <person name="Hikosaka A."/>
            <person name="Suzuki A."/>
            <person name="Kondo M."/>
            <person name="van Heeringen S.J."/>
            <person name="Quigley I."/>
            <person name="Heinz S."/>
            <person name="Ogino H."/>
            <person name="Ochi H."/>
            <person name="Hellsten U."/>
            <person name="Lyons J.B."/>
            <person name="Simakov O."/>
            <person name="Putnam N."/>
            <person name="Stites J."/>
            <person name="Kuroki Y."/>
            <person name="Tanaka T."/>
            <person name="Michiue T."/>
            <person name="Watanabe M."/>
            <person name="Bogdanovic O."/>
            <person name="Lister R."/>
            <person name="Georgiou G."/>
            <person name="Paranjpe S.S."/>
            <person name="van Kruijsbergen I."/>
            <person name="Shu S."/>
            <person name="Carlson J."/>
            <person name="Kinoshita T."/>
            <person name="Ohta Y."/>
            <person name="Mawaribuchi S."/>
            <person name="Jenkins J."/>
            <person name="Grimwood J."/>
            <person name="Schmutz J."/>
            <person name="Mitros T."/>
            <person name="Mozaffari S.V."/>
            <person name="Suzuki Y."/>
            <person name="Haramoto Y."/>
            <person name="Yamamoto T.S."/>
            <person name="Takagi C."/>
            <person name="Heald R."/>
            <person name="Miller K."/>
            <person name="Haudenschild C."/>
            <person name="Kitzman J."/>
            <person name="Nakayama T."/>
            <person name="Izutsu Y."/>
            <person name="Robert J."/>
            <person name="Fortriede J."/>
            <person name="Burns K."/>
            <person name="Lotay V."/>
            <person name="Karimi K."/>
            <person name="Yasuoka Y."/>
            <person name="Dichmann D.S."/>
            <person name="Flajnik M.F."/>
            <person name="Houston D.W."/>
            <person name="Shendure J."/>
            <person name="DuPasquier L."/>
            <person name="Vize P.D."/>
            <person name="Zorn A.M."/>
            <person name="Ito M."/>
            <person name="Marcotte E.M."/>
            <person name="Wallingford J.B."/>
            <person name="Ito Y."/>
            <person name="Asashima M."/>
            <person name="Ueno N."/>
            <person name="Matsuda Y."/>
            <person name="Veenstra G.J."/>
            <person name="Fujiyama A."/>
            <person name="Harland R.M."/>
            <person name="Taira M."/>
            <person name="Rokhsar D.S."/>
        </authorList>
    </citation>
    <scope>NUCLEOTIDE SEQUENCE [LARGE SCALE GENOMIC DNA]</scope>
    <source>
        <strain evidence="2">J</strain>
    </source>
</reference>
<accession>A0A974H6L5</accession>
<gene>
    <name evidence="1" type="ORF">XELAEV_18042974mg</name>
</gene>
<evidence type="ECO:0000313" key="2">
    <source>
        <dbReference type="Proteomes" id="UP000694892"/>
    </source>
</evidence>